<keyword evidence="2" id="KW-0472">Membrane</keyword>
<accession>A0A179A3I8</accession>
<proteinExistence type="predicted"/>
<keyword evidence="2" id="KW-1133">Transmembrane helix</keyword>
<evidence type="ECO:0000256" key="1">
    <source>
        <dbReference type="SAM" id="MobiDB-lite"/>
    </source>
</evidence>
<gene>
    <name evidence="3" type="ORF">AYL99_01687</name>
</gene>
<comment type="caution">
    <text evidence="3">The sequence shown here is derived from an EMBL/GenBank/DDBJ whole genome shotgun (WGS) entry which is preliminary data.</text>
</comment>
<evidence type="ECO:0000313" key="3">
    <source>
        <dbReference type="EMBL" id="OAP65715.1"/>
    </source>
</evidence>
<sequence length="195" mass="21884">MLRQTFRLGQRSIAQQATCYISQARTFQATARLLSGDKDTGSAPHFSRNLDDKLNYFNKELTATKSEMARLVDKSDMRFASLESEIRHLRSEVKSDMAHLRSEVKSDMAHLRSDMTHLEKNITMEIGSRLDKFENRFLIRMVFAAFVVVGGTVAATILRNPNPAVQTPTTQTPSTQTPTTETPTTETPTTQTPTT</sequence>
<feature type="compositionally biased region" description="Low complexity" evidence="1">
    <location>
        <begin position="166"/>
        <end position="195"/>
    </location>
</feature>
<name>A0A179A3I8_9EURO</name>
<evidence type="ECO:0000256" key="2">
    <source>
        <dbReference type="SAM" id="Phobius"/>
    </source>
</evidence>
<dbReference type="AlphaFoldDB" id="A0A179A3I8"/>
<keyword evidence="4" id="KW-1185">Reference proteome</keyword>
<feature type="transmembrane region" description="Helical" evidence="2">
    <location>
        <begin position="137"/>
        <end position="158"/>
    </location>
</feature>
<dbReference type="GeneID" id="30005857"/>
<reference evidence="3 4" key="1">
    <citation type="submission" date="2016-04" db="EMBL/GenBank/DDBJ databases">
        <title>Draft genome of Fonsecaea erecta CBS 125763.</title>
        <authorList>
            <person name="Weiss V.A."/>
            <person name="Vicente V.A."/>
            <person name="Raittz R.T."/>
            <person name="Moreno L.F."/>
            <person name="De Souza E.M."/>
            <person name="Pedrosa F.O."/>
            <person name="Steffens M.B."/>
            <person name="Faoro H."/>
            <person name="Tadra-Sfeir M.Z."/>
            <person name="Najafzadeh M.J."/>
            <person name="Felipe M.S."/>
            <person name="Teixeira M."/>
            <person name="Sun J."/>
            <person name="Xi L."/>
            <person name="Gomes R."/>
            <person name="De Azevedo C.M."/>
            <person name="Salgado C.G."/>
            <person name="Da Silva M.B."/>
            <person name="Nascimento M.F."/>
            <person name="Queiroz-Telles F."/>
            <person name="Attili D.S."/>
            <person name="Gorbushina A."/>
        </authorList>
    </citation>
    <scope>NUCLEOTIDE SEQUENCE [LARGE SCALE GENOMIC DNA]</scope>
    <source>
        <strain evidence="3 4">CBS 125763</strain>
    </source>
</reference>
<dbReference type="Gene3D" id="1.20.58.130">
    <property type="match status" value="1"/>
</dbReference>
<dbReference type="Proteomes" id="UP000078343">
    <property type="component" value="Unassembled WGS sequence"/>
</dbReference>
<dbReference type="RefSeq" id="XP_018699082.1">
    <property type="nucleotide sequence ID" value="XM_018833203.1"/>
</dbReference>
<evidence type="ECO:0000313" key="4">
    <source>
        <dbReference type="Proteomes" id="UP000078343"/>
    </source>
</evidence>
<dbReference type="EMBL" id="LVYI01000001">
    <property type="protein sequence ID" value="OAP65715.1"/>
    <property type="molecule type" value="Genomic_DNA"/>
</dbReference>
<keyword evidence="2" id="KW-0812">Transmembrane</keyword>
<organism evidence="3 4">
    <name type="scientific">Fonsecaea erecta</name>
    <dbReference type="NCBI Taxonomy" id="1367422"/>
    <lineage>
        <taxon>Eukaryota</taxon>
        <taxon>Fungi</taxon>
        <taxon>Dikarya</taxon>
        <taxon>Ascomycota</taxon>
        <taxon>Pezizomycotina</taxon>
        <taxon>Eurotiomycetes</taxon>
        <taxon>Chaetothyriomycetidae</taxon>
        <taxon>Chaetothyriales</taxon>
        <taxon>Herpotrichiellaceae</taxon>
        <taxon>Fonsecaea</taxon>
    </lineage>
</organism>
<feature type="region of interest" description="Disordered" evidence="1">
    <location>
        <begin position="162"/>
        <end position="195"/>
    </location>
</feature>
<protein>
    <submittedName>
        <fullName evidence="3">Uncharacterized protein</fullName>
    </submittedName>
</protein>